<keyword evidence="3" id="KW-1133">Transmembrane helix</keyword>
<dbReference type="Pfam" id="PF09587">
    <property type="entry name" value="PGA_cap"/>
    <property type="match status" value="1"/>
</dbReference>
<dbReference type="CDD" id="cd07381">
    <property type="entry name" value="MPP_CapA"/>
    <property type="match status" value="1"/>
</dbReference>
<dbReference type="InterPro" id="IPR029052">
    <property type="entry name" value="Metallo-depent_PP-like"/>
</dbReference>
<dbReference type="PANTHER" id="PTHR33393">
    <property type="entry name" value="POLYGLUTAMINE SYNTHESIS ACCESSORY PROTEIN RV0574C-RELATED"/>
    <property type="match status" value="1"/>
</dbReference>
<feature type="domain" description="Capsule synthesis protein CapA" evidence="4">
    <location>
        <begin position="221"/>
        <end position="453"/>
    </location>
</feature>
<accession>A0A1Z4JEQ1</accession>
<evidence type="ECO:0000256" key="3">
    <source>
        <dbReference type="SAM" id="Phobius"/>
    </source>
</evidence>
<sequence>MSYATESAQPSVLELARSGNPKAIAYWLNVFLLPHNLFAQAEPAAQPGCFKILIEFHPSPDVDARSPEFQQNLMRFVCHHMWKLNSDVIDGIQVVTRFIGKPQMLWRKTVRVVSPARRAKLAAKLAESAPQSAAPAEIKTRIQQVTRQKVQFRALRSLLLTGTTAAAFIIGCWLGYSDAPNEQKTATAANSTLTTRPDTIKTVLESVQVNKVQADMDGTATILFGGDVALTKNYTELVKDDPKWAFAELEESRLADLSIVNLEAPFTTATDSKQAEPFKVDPAQVEVLKNGGIDVVNLANNRIMDYGSTGLDDTLKTLEQAGIRHFGAGRDEKEARRPEILEVDGQRVAYLGYYGSETQAATANQPGINRKHNDRIAADIQAIRDQVDWVIVNFHWGEEISKYPSDAQMELAHFSIDQGADLVIGHHSSILQGAELYQGRPIVYSLGNFIFGGKPESTYDSAMLRVALKDRQMKVELLPVEVNGFQPRIAHGDRAAEILHQIESVSDSFPQALKTPLVIDARTNTVTKPDGTQTESQTPISEPSKPESQPEQSVPEGEAPPAAESPTEEATPSVEFAPTAPVPTEQSAPAIEPSPDSSPVESPNPEQSAPTEEAPSSESQPGSPPSQQPWNNNSFINQNNGSPAPMVPQQTSPSPQATQDPHTHLDDATRSPSTNSLEPIKRRYAEADRSDSQTAFNF</sequence>
<dbReference type="Proteomes" id="UP000217895">
    <property type="component" value="Chromosome"/>
</dbReference>
<evidence type="ECO:0000259" key="4">
    <source>
        <dbReference type="SMART" id="SM00854"/>
    </source>
</evidence>
<dbReference type="Gene3D" id="3.60.21.10">
    <property type="match status" value="1"/>
</dbReference>
<feature type="compositionally biased region" description="Low complexity" evidence="2">
    <location>
        <begin position="593"/>
        <end position="621"/>
    </location>
</feature>
<feature type="transmembrane region" description="Helical" evidence="3">
    <location>
        <begin position="157"/>
        <end position="176"/>
    </location>
</feature>
<keyword evidence="3" id="KW-0472">Membrane</keyword>
<dbReference type="InterPro" id="IPR052169">
    <property type="entry name" value="CW_Biosynth-Accessory"/>
</dbReference>
<protein>
    <submittedName>
        <fullName evidence="5">Poly-gamma-glutamate biosynthesis protein</fullName>
    </submittedName>
</protein>
<feature type="compositionally biased region" description="Polar residues" evidence="2">
    <location>
        <begin position="522"/>
        <end position="552"/>
    </location>
</feature>
<gene>
    <name evidence="5" type="ORF">NIES2135_17670</name>
</gene>
<organism evidence="5 6">
    <name type="scientific">Leptolyngbya boryana NIES-2135</name>
    <dbReference type="NCBI Taxonomy" id="1973484"/>
    <lineage>
        <taxon>Bacteria</taxon>
        <taxon>Bacillati</taxon>
        <taxon>Cyanobacteriota</taxon>
        <taxon>Cyanophyceae</taxon>
        <taxon>Leptolyngbyales</taxon>
        <taxon>Leptolyngbyaceae</taxon>
        <taxon>Leptolyngbya group</taxon>
        <taxon>Leptolyngbya</taxon>
    </lineage>
</organism>
<comment type="similarity">
    <text evidence="1">Belongs to the CapA family.</text>
</comment>
<evidence type="ECO:0000313" key="6">
    <source>
        <dbReference type="Proteomes" id="UP000217895"/>
    </source>
</evidence>
<dbReference type="EMBL" id="AP018203">
    <property type="protein sequence ID" value="BAY54947.1"/>
    <property type="molecule type" value="Genomic_DNA"/>
</dbReference>
<feature type="compositionally biased region" description="Low complexity" evidence="2">
    <location>
        <begin position="559"/>
        <end position="573"/>
    </location>
</feature>
<reference evidence="5 6" key="1">
    <citation type="submission" date="2017-06" db="EMBL/GenBank/DDBJ databases">
        <title>Genome sequencing of cyanobaciteial culture collection at National Institute for Environmental Studies (NIES).</title>
        <authorList>
            <person name="Hirose Y."/>
            <person name="Shimura Y."/>
            <person name="Fujisawa T."/>
            <person name="Nakamura Y."/>
            <person name="Kawachi M."/>
        </authorList>
    </citation>
    <scope>NUCLEOTIDE SEQUENCE [LARGE SCALE GENOMIC DNA]</scope>
    <source>
        <strain evidence="5 6">NIES-2135</strain>
    </source>
</reference>
<feature type="compositionally biased region" description="Low complexity" evidence="2">
    <location>
        <begin position="648"/>
        <end position="660"/>
    </location>
</feature>
<dbReference type="AlphaFoldDB" id="A0A1Z4JEQ1"/>
<feature type="compositionally biased region" description="Low complexity" evidence="2">
    <location>
        <begin position="628"/>
        <end position="640"/>
    </location>
</feature>
<evidence type="ECO:0000313" key="5">
    <source>
        <dbReference type="EMBL" id="BAY54947.1"/>
    </source>
</evidence>
<dbReference type="PANTHER" id="PTHR33393:SF11">
    <property type="entry name" value="POLYGLUTAMINE SYNTHESIS ACCESSORY PROTEIN RV0574C-RELATED"/>
    <property type="match status" value="1"/>
</dbReference>
<proteinExistence type="inferred from homology"/>
<evidence type="ECO:0000256" key="2">
    <source>
        <dbReference type="SAM" id="MobiDB-lite"/>
    </source>
</evidence>
<dbReference type="SUPFAM" id="SSF56300">
    <property type="entry name" value="Metallo-dependent phosphatases"/>
    <property type="match status" value="1"/>
</dbReference>
<feature type="compositionally biased region" description="Basic and acidic residues" evidence="2">
    <location>
        <begin position="679"/>
        <end position="691"/>
    </location>
</feature>
<dbReference type="SMART" id="SM00854">
    <property type="entry name" value="PGA_cap"/>
    <property type="match status" value="1"/>
</dbReference>
<keyword evidence="3" id="KW-0812">Transmembrane</keyword>
<dbReference type="InterPro" id="IPR019079">
    <property type="entry name" value="Capsule_synth_CapA"/>
</dbReference>
<keyword evidence="6" id="KW-1185">Reference proteome</keyword>
<name>A0A1Z4JEQ1_LEPBY</name>
<feature type="region of interest" description="Disordered" evidence="2">
    <location>
        <begin position="520"/>
        <end position="698"/>
    </location>
</feature>
<evidence type="ECO:0000256" key="1">
    <source>
        <dbReference type="ARBA" id="ARBA00005662"/>
    </source>
</evidence>